<sequence>MTGLESLPQPAFDTNLEKYKGMTDGNLNCSNGLYLGQEDVHVNCNEKCLSNNFEYKFITDDNDVIIHNKCMTGAYCLPKEIAKFNLHVSSAIWSINGYLCVPKPELIGCHARRPTSIYAHCALTSHPNITLTNHSSSYSGVTIIDRSASSSRFTSAVRKAKFLAQSSSRRRGGRTCPGDQHFYQCANVVSNIPEPDEIDKEILEEGTTTCFDRKFNFLNLFPFDEKDCNISPKKKKYNELHKAANVTTFSRIKVGGGNPKLLARKTLNVKWLMMKLSSSSSKYVDGRQMKVQVPNRYWDSFGGEEGLAMELEQDYSNFDECLQFSRISNVLAEIFIAEIMLAQKNGDTIIHLNGHYFDINVASIIAMNFPNSLYNCNSVSAYESADRNAMQKNRCIRKDGIFHKKKILGAFHAMLLESLRAKREEFATTCNNEETLTKKWNQTRWKWTIVATTRK</sequence>
<evidence type="ECO:0000313" key="2">
    <source>
        <dbReference type="Proteomes" id="UP001159363"/>
    </source>
</evidence>
<gene>
    <name evidence="1" type="ORF">PR048_012583</name>
</gene>
<keyword evidence="2" id="KW-1185">Reference proteome</keyword>
<dbReference type="EMBL" id="JARBHB010000004">
    <property type="protein sequence ID" value="KAJ8886372.1"/>
    <property type="molecule type" value="Genomic_DNA"/>
</dbReference>
<accession>A0ABQ9HQ66</accession>
<evidence type="ECO:0000313" key="1">
    <source>
        <dbReference type="EMBL" id="KAJ8886372.1"/>
    </source>
</evidence>
<proteinExistence type="predicted"/>
<comment type="caution">
    <text evidence="1">The sequence shown here is derived from an EMBL/GenBank/DDBJ whole genome shotgun (WGS) entry which is preliminary data.</text>
</comment>
<dbReference type="Proteomes" id="UP001159363">
    <property type="component" value="Chromosome X"/>
</dbReference>
<reference evidence="1 2" key="1">
    <citation type="submission" date="2023-02" db="EMBL/GenBank/DDBJ databases">
        <title>LHISI_Scaffold_Assembly.</title>
        <authorList>
            <person name="Stuart O.P."/>
            <person name="Cleave R."/>
            <person name="Magrath M.J.L."/>
            <person name="Mikheyev A.S."/>
        </authorList>
    </citation>
    <scope>NUCLEOTIDE SEQUENCE [LARGE SCALE GENOMIC DNA]</scope>
    <source>
        <strain evidence="1">Daus_M_001</strain>
        <tissue evidence="1">Leg muscle</tissue>
    </source>
</reference>
<protein>
    <submittedName>
        <fullName evidence="1">Uncharacterized protein</fullName>
    </submittedName>
</protein>
<organism evidence="1 2">
    <name type="scientific">Dryococelus australis</name>
    <dbReference type="NCBI Taxonomy" id="614101"/>
    <lineage>
        <taxon>Eukaryota</taxon>
        <taxon>Metazoa</taxon>
        <taxon>Ecdysozoa</taxon>
        <taxon>Arthropoda</taxon>
        <taxon>Hexapoda</taxon>
        <taxon>Insecta</taxon>
        <taxon>Pterygota</taxon>
        <taxon>Neoptera</taxon>
        <taxon>Polyneoptera</taxon>
        <taxon>Phasmatodea</taxon>
        <taxon>Verophasmatodea</taxon>
        <taxon>Anareolatae</taxon>
        <taxon>Phasmatidae</taxon>
        <taxon>Eurycanthinae</taxon>
        <taxon>Dryococelus</taxon>
    </lineage>
</organism>
<name>A0ABQ9HQ66_9NEOP</name>